<dbReference type="AlphaFoldDB" id="A0A1S1WZE3"/>
<dbReference type="CDD" id="cd03801">
    <property type="entry name" value="GT4_PimA-like"/>
    <property type="match status" value="1"/>
</dbReference>
<gene>
    <name evidence="4" type="ORF">BI347_03495</name>
</gene>
<accession>A0A1S1WZE3</accession>
<evidence type="ECO:0000313" key="4">
    <source>
        <dbReference type="EMBL" id="OHX12671.1"/>
    </source>
</evidence>
<organism evidence="4 5">
    <name type="scientific">Chromobacterium sphagni</name>
    <dbReference type="NCBI Taxonomy" id="1903179"/>
    <lineage>
        <taxon>Bacteria</taxon>
        <taxon>Pseudomonadati</taxon>
        <taxon>Pseudomonadota</taxon>
        <taxon>Betaproteobacteria</taxon>
        <taxon>Neisseriales</taxon>
        <taxon>Chromobacteriaceae</taxon>
        <taxon>Chromobacterium</taxon>
    </lineage>
</organism>
<comment type="caution">
    <text evidence="4">The sequence shown here is derived from an EMBL/GenBank/DDBJ whole genome shotgun (WGS) entry which is preliminary data.</text>
</comment>
<sequence length="351" mass="38796">MNVPSGVNLVFHSIRPGGGMERYVMDVIAELCRRGISVRGIARKVDWHDAPQGAEFVVMRDRTPVSRLNNLLFERNALHACRPDWKTIGISRVPGAVDLAIVGGTHIGHLHDKGKRYPGLFDRLTIRHETQFYRKAKLIMPHSKRVAGEISQLYDIPVSKVAVHYPPVDTQKFSLAAREKREAIRQTLGIRSDQFMLLFPSNNHKLKGAELILQALQAFGGKVILVVAGKAPLQAPHVVNAGFCQDMPALYAAADATILASKYEAFGLVGPESILCGTPVLFANTIGAVEVLREPGCYVFGRSVDELMDCLQKVVNLREEGLPRSPEWVGQSLDYPYSIFMHVNNLLSLLG</sequence>
<dbReference type="Gene3D" id="3.40.50.2000">
    <property type="entry name" value="Glycogen Phosphorylase B"/>
    <property type="match status" value="2"/>
</dbReference>
<reference evidence="4 5" key="1">
    <citation type="submission" date="2016-09" db="EMBL/GenBank/DDBJ databases">
        <title>Chromobacterium muskegensis sp. nov., an insecticidal bacterium isolated from Sphagnum bogs.</title>
        <authorList>
            <person name="Sparks M.E."/>
            <person name="Blackburn M.B."/>
            <person name="Gundersen-Rindal D.E."/>
            <person name="Mitchell A."/>
            <person name="Farrar R."/>
            <person name="Kuhar D."/>
        </authorList>
    </citation>
    <scope>NUCLEOTIDE SEQUENCE [LARGE SCALE GENOMIC DNA]</scope>
    <source>
        <strain evidence="4 5">37-2</strain>
    </source>
</reference>
<dbReference type="InterPro" id="IPR001296">
    <property type="entry name" value="Glyco_trans_1"/>
</dbReference>
<evidence type="ECO:0000256" key="1">
    <source>
        <dbReference type="ARBA" id="ARBA00022679"/>
    </source>
</evidence>
<dbReference type="GO" id="GO:0009103">
    <property type="term" value="P:lipopolysaccharide biosynthetic process"/>
    <property type="evidence" value="ECO:0007669"/>
    <property type="project" value="TreeGrafter"/>
</dbReference>
<evidence type="ECO:0000313" key="5">
    <source>
        <dbReference type="Proteomes" id="UP000180088"/>
    </source>
</evidence>
<name>A0A1S1WZE3_9NEIS</name>
<dbReference type="InterPro" id="IPR028098">
    <property type="entry name" value="Glyco_trans_4-like_N"/>
</dbReference>
<feature type="domain" description="Glycosyl transferase family 1" evidence="2">
    <location>
        <begin position="181"/>
        <end position="318"/>
    </location>
</feature>
<dbReference type="Pfam" id="PF13439">
    <property type="entry name" value="Glyco_transf_4"/>
    <property type="match status" value="1"/>
</dbReference>
<dbReference type="PANTHER" id="PTHR46401:SF2">
    <property type="entry name" value="GLYCOSYLTRANSFERASE WBBK-RELATED"/>
    <property type="match status" value="1"/>
</dbReference>
<protein>
    <recommendedName>
        <fullName evidence="6">Glycosyl transferase family 1</fullName>
    </recommendedName>
</protein>
<proteinExistence type="predicted"/>
<dbReference type="Proteomes" id="UP000180088">
    <property type="component" value="Unassembled WGS sequence"/>
</dbReference>
<evidence type="ECO:0000259" key="3">
    <source>
        <dbReference type="Pfam" id="PF13439"/>
    </source>
</evidence>
<dbReference type="EMBL" id="MKCS01000001">
    <property type="protein sequence ID" value="OHX12671.1"/>
    <property type="molecule type" value="Genomic_DNA"/>
</dbReference>
<evidence type="ECO:0008006" key="6">
    <source>
        <dbReference type="Google" id="ProtNLM"/>
    </source>
</evidence>
<dbReference type="Pfam" id="PF00534">
    <property type="entry name" value="Glycos_transf_1"/>
    <property type="match status" value="1"/>
</dbReference>
<dbReference type="SUPFAM" id="SSF53756">
    <property type="entry name" value="UDP-Glycosyltransferase/glycogen phosphorylase"/>
    <property type="match status" value="1"/>
</dbReference>
<dbReference type="RefSeq" id="WP_071115309.1">
    <property type="nucleotide sequence ID" value="NZ_MKCS01000001.1"/>
</dbReference>
<dbReference type="PANTHER" id="PTHR46401">
    <property type="entry name" value="GLYCOSYLTRANSFERASE WBBK-RELATED"/>
    <property type="match status" value="1"/>
</dbReference>
<dbReference type="STRING" id="1903179.BI347_03495"/>
<feature type="domain" description="Glycosyltransferase subfamily 4-like N-terminal" evidence="3">
    <location>
        <begin position="18"/>
        <end position="171"/>
    </location>
</feature>
<dbReference type="GO" id="GO:0016757">
    <property type="term" value="F:glycosyltransferase activity"/>
    <property type="evidence" value="ECO:0007669"/>
    <property type="project" value="InterPro"/>
</dbReference>
<evidence type="ECO:0000259" key="2">
    <source>
        <dbReference type="Pfam" id="PF00534"/>
    </source>
</evidence>
<keyword evidence="1" id="KW-0808">Transferase</keyword>